<proteinExistence type="predicted"/>
<dbReference type="AlphaFoldDB" id="A0A6G4AEF6"/>
<dbReference type="EMBL" id="JAAIKT010000014">
    <property type="protein sequence ID" value="NEW71652.1"/>
    <property type="molecule type" value="Genomic_DNA"/>
</dbReference>
<comment type="caution">
    <text evidence="1">The sequence shown here is derived from an EMBL/GenBank/DDBJ whole genome shotgun (WGS) entry which is preliminary data.</text>
</comment>
<name>A0A6G4AEF6_9ACTN</name>
<evidence type="ECO:0000313" key="2">
    <source>
        <dbReference type="Proteomes" id="UP000476310"/>
    </source>
</evidence>
<accession>A0A6G4AEF6</accession>
<sequence>MPTTAQEARSLIGRVIADEETVGNGARRATPYESDPRTRVILSGGCVWQRTELPDDVLANLKRSFEIRRAKGKGTLRLSAEVTVLRTRLGASWEQARMAEEALQCPEQTLRAGERLTGLTSGAYAWGEGSNLFSDDNLIESGRCVSDTHGGPYLYWWNQATFGPVVLSAAVCGGSERERDASVDLVQSYFTQMLRRVKDELAAPAASATTGEGS</sequence>
<dbReference type="RefSeq" id="WP_164427470.1">
    <property type="nucleotide sequence ID" value="NZ_JAAIKT010000014.1"/>
</dbReference>
<keyword evidence="2" id="KW-1185">Reference proteome</keyword>
<protein>
    <submittedName>
        <fullName evidence="1">Uncharacterized protein</fullName>
    </submittedName>
</protein>
<organism evidence="1 2">
    <name type="scientific">Streptomyces rhizosphaericus</name>
    <dbReference type="NCBI Taxonomy" id="114699"/>
    <lineage>
        <taxon>Bacteria</taxon>
        <taxon>Bacillati</taxon>
        <taxon>Actinomycetota</taxon>
        <taxon>Actinomycetes</taxon>
        <taxon>Kitasatosporales</taxon>
        <taxon>Streptomycetaceae</taxon>
        <taxon>Streptomyces</taxon>
        <taxon>Streptomyces violaceusniger group</taxon>
    </lineage>
</organism>
<evidence type="ECO:0000313" key="1">
    <source>
        <dbReference type="EMBL" id="NEW71652.1"/>
    </source>
</evidence>
<gene>
    <name evidence="1" type="ORF">G4H13_14910</name>
</gene>
<reference evidence="1" key="1">
    <citation type="submission" date="2020-02" db="EMBL/GenBank/DDBJ databases">
        <title>A new Streptomyces sp. for controlling soil-borne diseases.</title>
        <authorList>
            <person name="Li X."/>
            <person name="Tian Y."/>
            <person name="Gao K."/>
        </authorList>
    </citation>
    <scope>NUCLEOTIDE SEQUENCE [LARGE SCALE GENOMIC DNA]</scope>
    <source>
        <strain evidence="1">0250</strain>
    </source>
</reference>
<dbReference type="Proteomes" id="UP000476310">
    <property type="component" value="Unassembled WGS sequence"/>
</dbReference>